<dbReference type="Pfam" id="PF07499">
    <property type="entry name" value="RuvA_C"/>
    <property type="match status" value="1"/>
</dbReference>
<dbReference type="GO" id="GO:0000400">
    <property type="term" value="F:four-way junction DNA binding"/>
    <property type="evidence" value="ECO:0007669"/>
    <property type="project" value="UniProtKB-UniRule"/>
</dbReference>
<evidence type="ECO:0000259" key="8">
    <source>
        <dbReference type="Pfam" id="PF07499"/>
    </source>
</evidence>
<comment type="subunit">
    <text evidence="6">Homotetramer. Forms an RuvA(8)-RuvB(12)-Holliday junction (HJ) complex. HJ DNA is sandwiched between 2 RuvA tetramers; dsDNA enters through RuvA and exits via RuvB. An RuvB hexamer assembles on each DNA strand where it exits the tetramer. Each RuvB hexamer is contacted by two RuvA subunits (via domain III) on 2 adjacent RuvB subunits; this complex drives branch migration. In the full resolvosome a probable DNA-RuvA(4)-RuvB(12)-RuvC(2) complex forms which resolves the HJ.</text>
</comment>
<sequence>MITHLKGKLIERTPTYVVIECNGVGYFVKISLNTYSSLPLKGDILIYTQLQIREDAHTLYGFHQKSDREMFNHLVSVSGIGANTAILMLSALTADEIANAIVSENVDTIKSIKGIGLKTAQRVIVDLKSKMEKVEFSVENIFNANNTTRFEALSALSALGFDKKKAELAIQKVIGEDQTVEQLIKEALRIL</sequence>
<dbReference type="SUPFAM" id="SSF46929">
    <property type="entry name" value="DNA helicase RuvA subunit, C-terminal domain"/>
    <property type="match status" value="1"/>
</dbReference>
<keyword evidence="4 6" id="KW-0233">DNA recombination</keyword>
<comment type="caution">
    <text evidence="6">Lacks conserved residue(s) required for the propagation of feature annotation.</text>
</comment>
<dbReference type="InterPro" id="IPR012340">
    <property type="entry name" value="NA-bd_OB-fold"/>
</dbReference>
<evidence type="ECO:0000256" key="2">
    <source>
        <dbReference type="ARBA" id="ARBA00022763"/>
    </source>
</evidence>
<dbReference type="EMBL" id="QKSB01000005">
    <property type="protein sequence ID" value="PZE17098.1"/>
    <property type="molecule type" value="Genomic_DNA"/>
</dbReference>
<dbReference type="GO" id="GO:0048476">
    <property type="term" value="C:Holliday junction resolvase complex"/>
    <property type="evidence" value="ECO:0007669"/>
    <property type="project" value="UniProtKB-UniRule"/>
</dbReference>
<name>A0A2W1NQZ6_9FLAO</name>
<dbReference type="GO" id="GO:0009379">
    <property type="term" value="C:Holliday junction helicase complex"/>
    <property type="evidence" value="ECO:0007669"/>
    <property type="project" value="InterPro"/>
</dbReference>
<evidence type="ECO:0000313" key="10">
    <source>
        <dbReference type="Proteomes" id="UP000249248"/>
    </source>
</evidence>
<evidence type="ECO:0000256" key="1">
    <source>
        <dbReference type="ARBA" id="ARBA00022490"/>
    </source>
</evidence>
<dbReference type="Pfam" id="PF01330">
    <property type="entry name" value="RuvA_N"/>
    <property type="match status" value="1"/>
</dbReference>
<dbReference type="Proteomes" id="UP000249248">
    <property type="component" value="Unassembled WGS sequence"/>
</dbReference>
<dbReference type="OrthoDB" id="5293449at2"/>
<evidence type="ECO:0000256" key="3">
    <source>
        <dbReference type="ARBA" id="ARBA00023125"/>
    </source>
</evidence>
<keyword evidence="5 6" id="KW-0234">DNA repair</keyword>
<organism evidence="9 10">
    <name type="scientific">Putridiphycobacter roseus</name>
    <dbReference type="NCBI Taxonomy" id="2219161"/>
    <lineage>
        <taxon>Bacteria</taxon>
        <taxon>Pseudomonadati</taxon>
        <taxon>Bacteroidota</taxon>
        <taxon>Flavobacteriia</taxon>
        <taxon>Flavobacteriales</taxon>
        <taxon>Crocinitomicaceae</taxon>
        <taxon>Putridiphycobacter</taxon>
    </lineage>
</organism>
<dbReference type="SUPFAM" id="SSF50249">
    <property type="entry name" value="Nucleic acid-binding proteins"/>
    <property type="match status" value="1"/>
</dbReference>
<dbReference type="HAMAP" id="MF_00031">
    <property type="entry name" value="DNA_HJ_migration_RuvA"/>
    <property type="match status" value="1"/>
</dbReference>
<keyword evidence="2 6" id="KW-0227">DNA damage</keyword>
<dbReference type="AlphaFoldDB" id="A0A2W1NQZ6"/>
<dbReference type="GO" id="GO:0005737">
    <property type="term" value="C:cytoplasm"/>
    <property type="evidence" value="ECO:0007669"/>
    <property type="project" value="UniProtKB-SubCell"/>
</dbReference>
<dbReference type="InterPro" id="IPR011114">
    <property type="entry name" value="RuvA_C"/>
</dbReference>
<comment type="subcellular location">
    <subcellularLocation>
        <location evidence="6">Cytoplasm</location>
    </subcellularLocation>
</comment>
<proteinExistence type="inferred from homology"/>
<dbReference type="SUPFAM" id="SSF47781">
    <property type="entry name" value="RuvA domain 2-like"/>
    <property type="match status" value="1"/>
</dbReference>
<protein>
    <recommendedName>
        <fullName evidence="6">Holliday junction branch migration complex subunit RuvA</fullName>
    </recommendedName>
</protein>
<comment type="domain">
    <text evidence="6">Has three domains with a flexible linker between the domains II and III and assumes an 'L' shape. Domain III is highly mobile and contacts RuvB.</text>
</comment>
<dbReference type="InterPro" id="IPR010994">
    <property type="entry name" value="RuvA_2-like"/>
</dbReference>
<reference evidence="9 10" key="1">
    <citation type="submission" date="2018-06" db="EMBL/GenBank/DDBJ databases">
        <title>The draft genome sequence of Crocinitomix sp. SM1701.</title>
        <authorList>
            <person name="Zhang X."/>
        </authorList>
    </citation>
    <scope>NUCLEOTIDE SEQUENCE [LARGE SCALE GENOMIC DNA]</scope>
    <source>
        <strain evidence="9 10">SM1701</strain>
    </source>
</reference>
<accession>A0A2W1NQZ6</accession>
<dbReference type="GO" id="GO:0006281">
    <property type="term" value="P:DNA repair"/>
    <property type="evidence" value="ECO:0007669"/>
    <property type="project" value="UniProtKB-UniRule"/>
</dbReference>
<dbReference type="Gene3D" id="1.10.150.20">
    <property type="entry name" value="5' to 3' exonuclease, C-terminal subdomain"/>
    <property type="match status" value="1"/>
</dbReference>
<comment type="caution">
    <text evidence="9">The sequence shown here is derived from an EMBL/GenBank/DDBJ whole genome shotgun (WGS) entry which is preliminary data.</text>
</comment>
<dbReference type="InterPro" id="IPR000085">
    <property type="entry name" value="RuvA"/>
</dbReference>
<dbReference type="InterPro" id="IPR036267">
    <property type="entry name" value="RuvA_C_sf"/>
</dbReference>
<feature type="domain" description="Holliday junction DNA helicase RuvA C-terminal" evidence="8">
    <location>
        <begin position="151"/>
        <end position="191"/>
    </location>
</feature>
<evidence type="ECO:0000256" key="4">
    <source>
        <dbReference type="ARBA" id="ARBA00023172"/>
    </source>
</evidence>
<feature type="region of interest" description="Domain III" evidence="6">
    <location>
        <begin position="145"/>
        <end position="191"/>
    </location>
</feature>
<comment type="similarity">
    <text evidence="6">Belongs to the RuvA family.</text>
</comment>
<gene>
    <name evidence="6" type="primary">ruvA</name>
    <name evidence="9" type="ORF">DNU06_10165</name>
</gene>
<dbReference type="RefSeq" id="WP_111063222.1">
    <property type="nucleotide sequence ID" value="NZ_JBHUCU010000032.1"/>
</dbReference>
<dbReference type="Pfam" id="PF14520">
    <property type="entry name" value="HHH_5"/>
    <property type="match status" value="1"/>
</dbReference>
<evidence type="ECO:0000313" key="9">
    <source>
        <dbReference type="EMBL" id="PZE17098.1"/>
    </source>
</evidence>
<keyword evidence="10" id="KW-1185">Reference proteome</keyword>
<dbReference type="GO" id="GO:0006310">
    <property type="term" value="P:DNA recombination"/>
    <property type="evidence" value="ECO:0007669"/>
    <property type="project" value="UniProtKB-UniRule"/>
</dbReference>
<dbReference type="Gene3D" id="1.10.8.10">
    <property type="entry name" value="DNA helicase RuvA subunit, C-terminal domain"/>
    <property type="match status" value="1"/>
</dbReference>
<evidence type="ECO:0000259" key="7">
    <source>
        <dbReference type="Pfam" id="PF01330"/>
    </source>
</evidence>
<dbReference type="CDD" id="cd14332">
    <property type="entry name" value="UBA_RuvA_C"/>
    <property type="match status" value="1"/>
</dbReference>
<evidence type="ECO:0000256" key="6">
    <source>
        <dbReference type="HAMAP-Rule" id="MF_00031"/>
    </source>
</evidence>
<dbReference type="GO" id="GO:0009378">
    <property type="term" value="F:four-way junction helicase activity"/>
    <property type="evidence" value="ECO:0007669"/>
    <property type="project" value="InterPro"/>
</dbReference>
<dbReference type="InterPro" id="IPR013849">
    <property type="entry name" value="DNA_helicase_Holl-junc_RuvA_I"/>
</dbReference>
<dbReference type="GO" id="GO:0005524">
    <property type="term" value="F:ATP binding"/>
    <property type="evidence" value="ECO:0007669"/>
    <property type="project" value="InterPro"/>
</dbReference>
<evidence type="ECO:0000256" key="5">
    <source>
        <dbReference type="ARBA" id="ARBA00023204"/>
    </source>
</evidence>
<feature type="domain" description="DNA helicase Holliday junction RuvA type" evidence="7">
    <location>
        <begin position="1"/>
        <end position="61"/>
    </location>
</feature>
<keyword evidence="3 6" id="KW-0238">DNA-binding</keyword>
<dbReference type="NCBIfam" id="TIGR00084">
    <property type="entry name" value="ruvA"/>
    <property type="match status" value="1"/>
</dbReference>
<comment type="function">
    <text evidence="6">The RuvA-RuvB-RuvC complex processes Holliday junction (HJ) DNA during genetic recombination and DNA repair, while the RuvA-RuvB complex plays an important role in the rescue of blocked DNA replication forks via replication fork reversal (RFR). RuvA specifically binds to HJ cruciform DNA, conferring on it an open structure. The RuvB hexamer acts as an ATP-dependent pump, pulling dsDNA into and through the RuvAB complex. HJ branch migration allows RuvC to scan DNA until it finds its consensus sequence, where it cleaves and resolves the cruciform DNA.</text>
</comment>
<keyword evidence="1 6" id="KW-0963">Cytoplasm</keyword>
<dbReference type="Gene3D" id="2.40.50.140">
    <property type="entry name" value="Nucleic acid-binding proteins"/>
    <property type="match status" value="1"/>
</dbReference>